<sequence>MRSRRRFSTSGLSICDQRERESGPTGPRLSAAAPASGSRRWESPLPPLAQDPRLTRAEPIRSTSAPPAPTPTPLGSASVARLLSLPDLLHSPLSVSSSLLPSLCLSSFLATSRSRAVSVSVENFGDPLCAQASGPHGAGLRAGGPECRKGDT</sequence>
<evidence type="ECO:0000256" key="1">
    <source>
        <dbReference type="SAM" id="MobiDB-lite"/>
    </source>
</evidence>
<organism evidence="2 3">
    <name type="scientific">Urocitellus parryii</name>
    <name type="common">Arctic ground squirrel</name>
    <name type="synonym">Spermophilus parryii</name>
    <dbReference type="NCBI Taxonomy" id="9999"/>
    <lineage>
        <taxon>Eukaryota</taxon>
        <taxon>Metazoa</taxon>
        <taxon>Chordata</taxon>
        <taxon>Craniata</taxon>
        <taxon>Vertebrata</taxon>
        <taxon>Euteleostomi</taxon>
        <taxon>Mammalia</taxon>
        <taxon>Eutheria</taxon>
        <taxon>Euarchontoglires</taxon>
        <taxon>Glires</taxon>
        <taxon>Rodentia</taxon>
        <taxon>Sciuromorpha</taxon>
        <taxon>Sciuridae</taxon>
        <taxon>Xerinae</taxon>
        <taxon>Marmotini</taxon>
        <taxon>Urocitellus</taxon>
    </lineage>
</organism>
<dbReference type="AlphaFoldDB" id="A0A8D2HZR7"/>
<feature type="region of interest" description="Disordered" evidence="1">
    <location>
        <begin position="132"/>
        <end position="152"/>
    </location>
</feature>
<feature type="region of interest" description="Disordered" evidence="1">
    <location>
        <begin position="1"/>
        <end position="76"/>
    </location>
</feature>
<dbReference type="Proteomes" id="UP000694417">
    <property type="component" value="Unplaced"/>
</dbReference>
<dbReference type="Ensembl" id="ENSUPAT00010023300.1">
    <property type="protein sequence ID" value="ENSUPAP00010020483.1"/>
    <property type="gene ID" value="ENSUPAG00010016214.1"/>
</dbReference>
<proteinExistence type="predicted"/>
<evidence type="ECO:0000313" key="2">
    <source>
        <dbReference type="Ensembl" id="ENSUPAP00010020483.1"/>
    </source>
</evidence>
<keyword evidence="3" id="KW-1185">Reference proteome</keyword>
<reference evidence="2" key="1">
    <citation type="submission" date="2025-08" db="UniProtKB">
        <authorList>
            <consortium name="Ensembl"/>
        </authorList>
    </citation>
    <scope>IDENTIFICATION</scope>
</reference>
<evidence type="ECO:0000313" key="3">
    <source>
        <dbReference type="Proteomes" id="UP000694417"/>
    </source>
</evidence>
<dbReference type="GeneTree" id="ENSGT00860000135609"/>
<name>A0A8D2HZR7_UROPR</name>
<reference evidence="2" key="2">
    <citation type="submission" date="2025-09" db="UniProtKB">
        <authorList>
            <consortium name="Ensembl"/>
        </authorList>
    </citation>
    <scope>IDENTIFICATION</scope>
</reference>
<protein>
    <submittedName>
        <fullName evidence="2">Uncharacterized protein</fullName>
    </submittedName>
</protein>
<accession>A0A8D2HZR7</accession>